<evidence type="ECO:0000313" key="2">
    <source>
        <dbReference type="Proteomes" id="UP000188298"/>
    </source>
</evidence>
<dbReference type="EMBL" id="CP019645">
    <property type="protein sequence ID" value="AQQ59143.1"/>
    <property type="molecule type" value="Genomic_DNA"/>
</dbReference>
<name>A0A1Q2LFF7_9HELI</name>
<protein>
    <submittedName>
        <fullName evidence="1">Uncharacterized protein</fullName>
    </submittedName>
</protein>
<organism evidence="1 2">
    <name type="scientific">Helicobacter bilis</name>
    <dbReference type="NCBI Taxonomy" id="37372"/>
    <lineage>
        <taxon>Bacteria</taxon>
        <taxon>Pseudomonadati</taxon>
        <taxon>Campylobacterota</taxon>
        <taxon>Epsilonproteobacteria</taxon>
        <taxon>Campylobacterales</taxon>
        <taxon>Helicobacteraceae</taxon>
        <taxon>Helicobacter</taxon>
    </lineage>
</organism>
<reference evidence="1 2" key="1">
    <citation type="submission" date="2017-02" db="EMBL/GenBank/DDBJ databases">
        <title>Whole genome sequencing of Helicobacter bilis strain AAQJH.</title>
        <authorList>
            <person name="Conlan S."/>
            <person name="Thomas P.J."/>
            <person name="Mullikin J."/>
            <person name="Palmore T.N."/>
            <person name="Frank K.M."/>
            <person name="Segre J.A."/>
        </authorList>
    </citation>
    <scope>NUCLEOTIDE SEQUENCE [LARGE SCALE GENOMIC DNA]</scope>
    <source>
        <strain evidence="1 2">AAQJH</strain>
    </source>
</reference>
<accession>A0A1Q2LFF7</accession>
<dbReference type="RefSeq" id="WP_077388230.1">
    <property type="nucleotide sequence ID" value="NZ_CP019645.1"/>
</dbReference>
<gene>
    <name evidence="1" type="ORF">XJ32_02360</name>
</gene>
<sequence length="154" mass="18438">MITLKTFSKRFIAIFVCIAFLFIVFKDRFFITPTDDIESKLYFIQQQKDIPHKDFSFIIDFLRPKEDKTLPIEPLSQEHKEPQAPLKLHAILNNKALINEEWISLYSTINYNDKIYILEKITKHGIFLYNKDDSNDRLYLEIFTTPKELFLDIR</sequence>
<evidence type="ECO:0000313" key="1">
    <source>
        <dbReference type="EMBL" id="AQQ59143.1"/>
    </source>
</evidence>
<dbReference type="AlphaFoldDB" id="A0A1Q2LFF7"/>
<proteinExistence type="predicted"/>
<dbReference type="Proteomes" id="UP000188298">
    <property type="component" value="Chromosome"/>
</dbReference>
<dbReference type="KEGG" id="hbl:XJ32_02360"/>